<protein>
    <recommendedName>
        <fullName evidence="4">Right-handed parallel beta-helix repeat-containing protein</fullName>
    </recommendedName>
</protein>
<gene>
    <name evidence="2" type="ORF">HHL09_25060</name>
</gene>
<dbReference type="RefSeq" id="WP_169457395.1">
    <property type="nucleotide sequence ID" value="NZ_CP051774.1"/>
</dbReference>
<evidence type="ECO:0000313" key="2">
    <source>
        <dbReference type="EMBL" id="QJE98909.1"/>
    </source>
</evidence>
<evidence type="ECO:0000313" key="3">
    <source>
        <dbReference type="Proteomes" id="UP000501812"/>
    </source>
</evidence>
<dbReference type="EMBL" id="CP051774">
    <property type="protein sequence ID" value="QJE98909.1"/>
    <property type="molecule type" value="Genomic_DNA"/>
</dbReference>
<sequence>MISGETPPALWSNFRTSCRVALVAFALPFAMAQELKPLEAVEVPADAPPENKAAFDIKDRWLEPMTIPAGKERVHSHIVIGDRMKKKWPTMVIAPGSVWTGTKSGRVEISGGNVIARKCRFLQLPLEVDHACRYYFINCGFDDCRFGKTGVWYGGDLAGKYYFESCIIRKNFANPLNLTDTGFRIQNCVLEGIEMPSMDYRKKEPVNYVNEKWLRVSQSRFVKCTIPVSFLLLTRECIFEGCTFTDDSEKIEGMSKPIEVDLYVKDSKSKLKGSPANITLNLKPDTELKDVTVPTTASLLPGLAP</sequence>
<dbReference type="AlphaFoldDB" id="A0A858RRE7"/>
<evidence type="ECO:0008006" key="4">
    <source>
        <dbReference type="Google" id="ProtNLM"/>
    </source>
</evidence>
<feature type="chain" id="PRO_5032830795" description="Right-handed parallel beta-helix repeat-containing protein" evidence="1">
    <location>
        <begin position="33"/>
        <end position="305"/>
    </location>
</feature>
<proteinExistence type="predicted"/>
<dbReference type="KEGG" id="luo:HHL09_25060"/>
<keyword evidence="3" id="KW-1185">Reference proteome</keyword>
<name>A0A858RRE7_9BACT</name>
<reference evidence="2 3" key="1">
    <citation type="submission" date="2020-04" db="EMBL/GenBank/DDBJ databases">
        <title>Luteolibacter sp. G-1-1-1 isolated from soil.</title>
        <authorList>
            <person name="Dahal R.H."/>
        </authorList>
    </citation>
    <scope>NUCLEOTIDE SEQUENCE [LARGE SCALE GENOMIC DNA]</scope>
    <source>
        <strain evidence="2 3">G-1-1-1</strain>
    </source>
</reference>
<feature type="signal peptide" evidence="1">
    <location>
        <begin position="1"/>
        <end position="32"/>
    </location>
</feature>
<dbReference type="Proteomes" id="UP000501812">
    <property type="component" value="Chromosome"/>
</dbReference>
<keyword evidence="1" id="KW-0732">Signal</keyword>
<evidence type="ECO:0000256" key="1">
    <source>
        <dbReference type="SAM" id="SignalP"/>
    </source>
</evidence>
<organism evidence="2 3">
    <name type="scientific">Luteolibacter luteus</name>
    <dbReference type="NCBI Taxonomy" id="2728835"/>
    <lineage>
        <taxon>Bacteria</taxon>
        <taxon>Pseudomonadati</taxon>
        <taxon>Verrucomicrobiota</taxon>
        <taxon>Verrucomicrobiia</taxon>
        <taxon>Verrucomicrobiales</taxon>
        <taxon>Verrucomicrobiaceae</taxon>
        <taxon>Luteolibacter</taxon>
    </lineage>
</organism>
<accession>A0A858RRE7</accession>